<feature type="region of interest" description="Disordered" evidence="11">
    <location>
        <begin position="510"/>
        <end position="536"/>
    </location>
</feature>
<proteinExistence type="inferred from homology"/>
<dbReference type="InterPro" id="IPR032678">
    <property type="entry name" value="tRNA-synt_1_cat_dom"/>
</dbReference>
<evidence type="ECO:0000256" key="2">
    <source>
        <dbReference type="ARBA" id="ARBA00012832"/>
    </source>
</evidence>
<name>D8M9S2_BLAHO</name>
<keyword evidence="6" id="KW-0862">Zinc</keyword>
<comment type="cofactor">
    <cofactor evidence="1">
        <name>Zn(2+)</name>
        <dbReference type="ChEBI" id="CHEBI:29105"/>
    </cofactor>
</comment>
<dbReference type="InParanoid" id="D8M9S2"/>
<dbReference type="FunFam" id="3.40.50.620:FF:000027">
    <property type="entry name" value="Cysteine--tRNA ligase, cytoplasmic"/>
    <property type="match status" value="1"/>
</dbReference>
<keyword evidence="7" id="KW-0067">ATP-binding</keyword>
<evidence type="ECO:0000256" key="9">
    <source>
        <dbReference type="ARBA" id="ARBA00023146"/>
    </source>
</evidence>
<keyword evidence="14" id="KW-1185">Reference proteome</keyword>
<dbReference type="GO" id="GO:0046872">
    <property type="term" value="F:metal ion binding"/>
    <property type="evidence" value="ECO:0007669"/>
    <property type="project" value="UniProtKB-KW"/>
</dbReference>
<evidence type="ECO:0000313" key="14">
    <source>
        <dbReference type="Proteomes" id="UP000008312"/>
    </source>
</evidence>
<dbReference type="Proteomes" id="UP000008312">
    <property type="component" value="Unassembled WGS sequence"/>
</dbReference>
<dbReference type="EC" id="6.1.1.16" evidence="2"/>
<dbReference type="EMBL" id="FN668689">
    <property type="protein sequence ID" value="CBK24811.2"/>
    <property type="molecule type" value="Genomic_DNA"/>
</dbReference>
<evidence type="ECO:0000256" key="6">
    <source>
        <dbReference type="ARBA" id="ARBA00022833"/>
    </source>
</evidence>
<dbReference type="GO" id="GO:0005524">
    <property type="term" value="F:ATP binding"/>
    <property type="evidence" value="ECO:0007669"/>
    <property type="project" value="UniProtKB-KW"/>
</dbReference>
<keyword evidence="9" id="KW-0030">Aminoacyl-tRNA synthetase</keyword>
<dbReference type="GO" id="GO:0004817">
    <property type="term" value="F:cysteine-tRNA ligase activity"/>
    <property type="evidence" value="ECO:0007669"/>
    <property type="project" value="UniProtKB-EC"/>
</dbReference>
<keyword evidence="4" id="KW-0479">Metal-binding</keyword>
<evidence type="ECO:0000256" key="7">
    <source>
        <dbReference type="ARBA" id="ARBA00022840"/>
    </source>
</evidence>
<dbReference type="PANTHER" id="PTHR10890">
    <property type="entry name" value="CYSTEINYL-TRNA SYNTHETASE"/>
    <property type="match status" value="1"/>
</dbReference>
<dbReference type="NCBIfam" id="TIGR00435">
    <property type="entry name" value="cysS"/>
    <property type="match status" value="1"/>
</dbReference>
<dbReference type="Pfam" id="PF01406">
    <property type="entry name" value="tRNA-synt_1e"/>
    <property type="match status" value="1"/>
</dbReference>
<dbReference type="GO" id="GO:0006423">
    <property type="term" value="P:cysteinyl-tRNA aminoacylation"/>
    <property type="evidence" value="ECO:0007669"/>
    <property type="project" value="InterPro"/>
</dbReference>
<evidence type="ECO:0000259" key="12">
    <source>
        <dbReference type="Pfam" id="PF01406"/>
    </source>
</evidence>
<accession>D8M9S2</accession>
<reference evidence="13" key="1">
    <citation type="submission" date="2010-02" db="EMBL/GenBank/DDBJ databases">
        <title>Sequencing and annotation of the Blastocystis hominis genome.</title>
        <authorList>
            <person name="Wincker P."/>
        </authorList>
    </citation>
    <scope>NUCLEOTIDE SEQUENCE</scope>
    <source>
        <strain evidence="13">Singapore isolate B</strain>
    </source>
</reference>
<dbReference type="FunCoup" id="D8M9S2">
    <property type="interactions" value="551"/>
</dbReference>
<dbReference type="AlphaFoldDB" id="D8M9S2"/>
<sequence length="595" mass="68087">MIPRKVLWYSCGPTVYDVAHMGHARTYLSQDIIMRILRDYFNYDVQFVMNITDIDDKIIKRSTEAGIPFTELARKYENEFMEDMKTLGCRTANVITRVSEYVDEIIEMIQGIINNGYAYEANGSVYFDTTSFQKNHVYGKLSTAHAVLSLSLVPEMVGNVNTEEEQDFASEKRHPNDFALWKASKPGEPMWNSPWGAGRPGWHIECSAMSFSIFKTISDGRIDVHSGGVDLRLPHHTNEMAQSEAYMECSQSVNYFLHTGHLNIDGLKMSKSLKNFITIRQTLQQFTPSQIRIYFLLHKWNTTMNYSDGAMEEARAKEKLFAEFFHNVKATLRQLTADQPQRWDDAEVQLNAQLDAARTSVHTCLCDDFDTAGAMEALEGLVRAVYRYLETAKHIVAPLVLSCAGFVSQMFRVFGLIEPEPKIGFAAGEEAADREAVLSPVVEILSKFRTVVKKNRADPAALLKLCDEIRDDILPFVGIRLEDTANGTIWKLEAKETLIAEREKKLQLQKEKELEKKRKEEERMKKEKEKEEKAKIDPKTMFLGMTELYSQFDERGIPTHDAKGEPITKSGLKKIMKLYQAQEKLHNAWLEKNQQ</sequence>
<dbReference type="PANTHER" id="PTHR10890:SF3">
    <property type="entry name" value="CYSTEINE--TRNA LIGASE, CYTOPLASMIC"/>
    <property type="match status" value="1"/>
</dbReference>
<dbReference type="SUPFAM" id="SSF52374">
    <property type="entry name" value="Nucleotidylyl transferase"/>
    <property type="match status" value="1"/>
</dbReference>
<organism evidence="13">
    <name type="scientific">Blastocystis hominis</name>
    <dbReference type="NCBI Taxonomy" id="12968"/>
    <lineage>
        <taxon>Eukaryota</taxon>
        <taxon>Sar</taxon>
        <taxon>Stramenopiles</taxon>
        <taxon>Bigyra</taxon>
        <taxon>Opalozoa</taxon>
        <taxon>Opalinata</taxon>
        <taxon>Blastocystidae</taxon>
        <taxon>Blastocystis</taxon>
    </lineage>
</organism>
<dbReference type="InterPro" id="IPR024909">
    <property type="entry name" value="Cys-tRNA/MSH_ligase"/>
</dbReference>
<evidence type="ECO:0000256" key="3">
    <source>
        <dbReference type="ARBA" id="ARBA00022598"/>
    </source>
</evidence>
<protein>
    <recommendedName>
        <fullName evidence="2">cysteine--tRNA ligase</fullName>
        <ecNumber evidence="2">6.1.1.16</ecNumber>
    </recommendedName>
    <alternativeName>
        <fullName evidence="10">Cysteinyl-tRNA synthetase</fullName>
    </alternativeName>
</protein>
<feature type="domain" description="tRNA synthetases class I catalytic" evidence="12">
    <location>
        <begin position="4"/>
        <end position="315"/>
    </location>
</feature>
<dbReference type="OrthoDB" id="438179at2759"/>
<keyword evidence="3" id="KW-0436">Ligase</keyword>
<gene>
    <name evidence="13" type="ORF">GSBLH_T00004496001</name>
</gene>
<keyword evidence="5" id="KW-0547">Nucleotide-binding</keyword>
<dbReference type="SUPFAM" id="SSF47323">
    <property type="entry name" value="Anticodon-binding domain of a subclass of class I aminoacyl-tRNA synthetases"/>
    <property type="match status" value="1"/>
</dbReference>
<dbReference type="OMA" id="FHNDMKS"/>
<dbReference type="Gene3D" id="1.20.120.1910">
    <property type="entry name" value="Cysteine-tRNA ligase, C-terminal anti-codon recognition domain"/>
    <property type="match status" value="1"/>
</dbReference>
<dbReference type="GO" id="GO:0005737">
    <property type="term" value="C:cytoplasm"/>
    <property type="evidence" value="ECO:0007669"/>
    <property type="project" value="TreeGrafter"/>
</dbReference>
<dbReference type="InterPro" id="IPR015803">
    <property type="entry name" value="Cys-tRNA-ligase"/>
</dbReference>
<evidence type="ECO:0000256" key="11">
    <source>
        <dbReference type="SAM" id="MobiDB-lite"/>
    </source>
</evidence>
<dbReference type="HAMAP" id="MF_00041">
    <property type="entry name" value="Cys_tRNA_synth"/>
    <property type="match status" value="1"/>
</dbReference>
<dbReference type="PRINTS" id="PR00983">
    <property type="entry name" value="TRNASYNTHCYS"/>
</dbReference>
<evidence type="ECO:0000256" key="1">
    <source>
        <dbReference type="ARBA" id="ARBA00001947"/>
    </source>
</evidence>
<dbReference type="Gene3D" id="3.40.50.620">
    <property type="entry name" value="HUPs"/>
    <property type="match status" value="1"/>
</dbReference>
<dbReference type="RefSeq" id="XP_012898859.1">
    <property type="nucleotide sequence ID" value="XM_013043405.1"/>
</dbReference>
<evidence type="ECO:0000313" key="13">
    <source>
        <dbReference type="EMBL" id="CBK24811.2"/>
    </source>
</evidence>
<dbReference type="InterPro" id="IPR014729">
    <property type="entry name" value="Rossmann-like_a/b/a_fold"/>
</dbReference>
<evidence type="ECO:0000256" key="5">
    <source>
        <dbReference type="ARBA" id="ARBA00022741"/>
    </source>
</evidence>
<evidence type="ECO:0000256" key="10">
    <source>
        <dbReference type="ARBA" id="ARBA00031499"/>
    </source>
</evidence>
<dbReference type="GeneID" id="24921521"/>
<dbReference type="InterPro" id="IPR009080">
    <property type="entry name" value="tRNAsynth_Ia_anticodon-bd"/>
</dbReference>
<evidence type="ECO:0000256" key="4">
    <source>
        <dbReference type="ARBA" id="ARBA00022723"/>
    </source>
</evidence>
<keyword evidence="8" id="KW-0648">Protein biosynthesis</keyword>
<evidence type="ECO:0000256" key="8">
    <source>
        <dbReference type="ARBA" id="ARBA00022917"/>
    </source>
</evidence>
<dbReference type="CDD" id="cd00672">
    <property type="entry name" value="CysRS_core"/>
    <property type="match status" value="1"/>
</dbReference>